<evidence type="ECO:0000256" key="5">
    <source>
        <dbReference type="ARBA" id="ARBA00022989"/>
    </source>
</evidence>
<dbReference type="InterPro" id="IPR032808">
    <property type="entry name" value="DoxX"/>
</dbReference>
<evidence type="ECO:0000256" key="6">
    <source>
        <dbReference type="ARBA" id="ARBA00023136"/>
    </source>
</evidence>
<dbReference type="EMBL" id="CP027850">
    <property type="protein sequence ID" value="AVQ03671.1"/>
    <property type="molecule type" value="Genomic_DNA"/>
</dbReference>
<keyword evidence="4 7" id="KW-0812">Transmembrane</keyword>
<protein>
    <submittedName>
        <fullName evidence="8">DoxX family protein</fullName>
    </submittedName>
</protein>
<accession>A0ABN5IX97</accession>
<comment type="similarity">
    <text evidence="2">Belongs to the DoxX family.</text>
</comment>
<feature type="transmembrane region" description="Helical" evidence="7">
    <location>
        <begin position="72"/>
        <end position="93"/>
    </location>
</feature>
<name>A0ABN5IX97_9CAUL</name>
<evidence type="ECO:0000256" key="2">
    <source>
        <dbReference type="ARBA" id="ARBA00006679"/>
    </source>
</evidence>
<dbReference type="PANTHER" id="PTHR33452">
    <property type="entry name" value="OXIDOREDUCTASE CATD-RELATED"/>
    <property type="match status" value="1"/>
</dbReference>
<proteinExistence type="inferred from homology"/>
<keyword evidence="6 7" id="KW-0472">Membrane</keyword>
<gene>
    <name evidence="8" type="ORF">B7G68_18610</name>
</gene>
<keyword evidence="5 7" id="KW-1133">Transmembrane helix</keyword>
<dbReference type="Proteomes" id="UP000240527">
    <property type="component" value="Chromosome"/>
</dbReference>
<evidence type="ECO:0000256" key="7">
    <source>
        <dbReference type="SAM" id="Phobius"/>
    </source>
</evidence>
<reference evidence="8 9" key="1">
    <citation type="journal article" date="2015" name="Biotechnol. Bioeng.">
        <title>Genome sequence and phenotypic characterization of Caulobacter segnis.</title>
        <authorList>
            <person name="Patel S."/>
            <person name="Fletcher B."/>
            <person name="Scott D.C."/>
            <person name="Ely B."/>
        </authorList>
    </citation>
    <scope>NUCLEOTIDE SEQUENCE [LARGE SCALE GENOMIC DNA]</scope>
    <source>
        <strain evidence="8 9">TK0059</strain>
    </source>
</reference>
<keyword evidence="3" id="KW-1003">Cell membrane</keyword>
<dbReference type="InterPro" id="IPR051907">
    <property type="entry name" value="DoxX-like_oxidoreductase"/>
</dbReference>
<organism evidence="8 9">
    <name type="scientific">Caulobacter segnis</name>
    <dbReference type="NCBI Taxonomy" id="88688"/>
    <lineage>
        <taxon>Bacteria</taxon>
        <taxon>Pseudomonadati</taxon>
        <taxon>Pseudomonadota</taxon>
        <taxon>Alphaproteobacteria</taxon>
        <taxon>Caulobacterales</taxon>
        <taxon>Caulobacteraceae</taxon>
        <taxon>Caulobacter</taxon>
    </lineage>
</organism>
<evidence type="ECO:0000256" key="1">
    <source>
        <dbReference type="ARBA" id="ARBA00004651"/>
    </source>
</evidence>
<evidence type="ECO:0000256" key="4">
    <source>
        <dbReference type="ARBA" id="ARBA00022692"/>
    </source>
</evidence>
<keyword evidence="9" id="KW-1185">Reference proteome</keyword>
<comment type="subcellular location">
    <subcellularLocation>
        <location evidence="1">Cell membrane</location>
        <topology evidence="1">Multi-pass membrane protein</topology>
    </subcellularLocation>
</comment>
<evidence type="ECO:0000313" key="9">
    <source>
        <dbReference type="Proteomes" id="UP000240527"/>
    </source>
</evidence>
<feature type="transmembrane region" description="Helical" evidence="7">
    <location>
        <begin position="7"/>
        <end position="25"/>
    </location>
</feature>
<sequence length="143" mass="14392">MSKPYDAVALAGRILIGGLFLMSGLSKLAAPGATQGYIASVGLPAPVVAFAVAAAVETLGGALLIAGVRTRLVAIGLAGFTLATAVIFHNNFADQNQMIHFMKNIAIVGGLLQVVAFGGGKFAVDALLARRSGAQAGSRLQSA</sequence>
<evidence type="ECO:0000313" key="8">
    <source>
        <dbReference type="EMBL" id="AVQ03671.1"/>
    </source>
</evidence>
<evidence type="ECO:0000256" key="3">
    <source>
        <dbReference type="ARBA" id="ARBA00022475"/>
    </source>
</evidence>
<feature type="transmembrane region" description="Helical" evidence="7">
    <location>
        <begin position="45"/>
        <end position="65"/>
    </location>
</feature>
<feature type="transmembrane region" description="Helical" evidence="7">
    <location>
        <begin position="105"/>
        <end position="124"/>
    </location>
</feature>
<dbReference type="Pfam" id="PF07681">
    <property type="entry name" value="DoxX"/>
    <property type="match status" value="1"/>
</dbReference>
<dbReference type="RefSeq" id="WP_013080704.1">
    <property type="nucleotide sequence ID" value="NZ_CP027850.1"/>
</dbReference>
<dbReference type="PANTHER" id="PTHR33452:SF1">
    <property type="entry name" value="INNER MEMBRANE PROTEIN YPHA-RELATED"/>
    <property type="match status" value="1"/>
</dbReference>